<evidence type="ECO:0000256" key="6">
    <source>
        <dbReference type="ARBA" id="ARBA00022989"/>
    </source>
</evidence>
<dbReference type="CDD" id="cd06261">
    <property type="entry name" value="TM_PBP2"/>
    <property type="match status" value="1"/>
</dbReference>
<evidence type="ECO:0000256" key="5">
    <source>
        <dbReference type="ARBA" id="ARBA00022692"/>
    </source>
</evidence>
<evidence type="ECO:0000256" key="1">
    <source>
        <dbReference type="ARBA" id="ARBA00004429"/>
    </source>
</evidence>
<feature type="transmembrane region" description="Helical" evidence="8">
    <location>
        <begin position="25"/>
        <end position="48"/>
    </location>
</feature>
<keyword evidence="5 8" id="KW-0812">Transmembrane</keyword>
<dbReference type="Pfam" id="PF00528">
    <property type="entry name" value="BPD_transp_1"/>
    <property type="match status" value="1"/>
</dbReference>
<dbReference type="GO" id="GO:0022857">
    <property type="term" value="F:transmembrane transporter activity"/>
    <property type="evidence" value="ECO:0007669"/>
    <property type="project" value="InterPro"/>
</dbReference>
<keyword evidence="11" id="KW-1185">Reference proteome</keyword>
<evidence type="ECO:0000256" key="8">
    <source>
        <dbReference type="RuleBase" id="RU363032"/>
    </source>
</evidence>
<dbReference type="RefSeq" id="WP_094852177.1">
    <property type="nucleotide sequence ID" value="NZ_NEVM01000001.1"/>
</dbReference>
<dbReference type="EMBL" id="NEVM01000001">
    <property type="protein sequence ID" value="OZI38078.1"/>
    <property type="molecule type" value="Genomic_DNA"/>
</dbReference>
<organism evidence="10 11">
    <name type="scientific">Bordetella genomosp. 10</name>
    <dbReference type="NCBI Taxonomy" id="1416804"/>
    <lineage>
        <taxon>Bacteria</taxon>
        <taxon>Pseudomonadati</taxon>
        <taxon>Pseudomonadota</taxon>
        <taxon>Betaproteobacteria</taxon>
        <taxon>Burkholderiales</taxon>
        <taxon>Alcaligenaceae</taxon>
        <taxon>Bordetella</taxon>
    </lineage>
</organism>
<comment type="similarity">
    <text evidence="2">Belongs to the binding-protein-dependent transport system permease family. HisMQ subfamily.</text>
</comment>
<dbReference type="PROSITE" id="PS50928">
    <property type="entry name" value="ABC_TM1"/>
    <property type="match status" value="1"/>
</dbReference>
<comment type="caution">
    <text evidence="10">The sequence shown here is derived from an EMBL/GenBank/DDBJ whole genome shotgun (WGS) entry which is preliminary data.</text>
</comment>
<reference evidence="11" key="1">
    <citation type="submission" date="2017-05" db="EMBL/GenBank/DDBJ databases">
        <title>Complete and WGS of Bordetella genogroups.</title>
        <authorList>
            <person name="Spilker T."/>
            <person name="Lipuma J."/>
        </authorList>
    </citation>
    <scope>NUCLEOTIDE SEQUENCE [LARGE SCALE GENOMIC DNA]</scope>
    <source>
        <strain evidence="11">AU16122</strain>
    </source>
</reference>
<dbReference type="InterPro" id="IPR043429">
    <property type="entry name" value="ArtM/GltK/GlnP/TcyL/YhdX-like"/>
</dbReference>
<dbReference type="PANTHER" id="PTHR30614">
    <property type="entry name" value="MEMBRANE COMPONENT OF AMINO ACID ABC TRANSPORTER"/>
    <property type="match status" value="1"/>
</dbReference>
<evidence type="ECO:0000313" key="10">
    <source>
        <dbReference type="EMBL" id="OZI38078.1"/>
    </source>
</evidence>
<feature type="domain" description="ABC transmembrane type-1" evidence="9">
    <location>
        <begin position="25"/>
        <end position="215"/>
    </location>
</feature>
<dbReference type="InterPro" id="IPR010065">
    <property type="entry name" value="AA_ABC_transptr_permease_3TM"/>
</dbReference>
<evidence type="ECO:0000256" key="7">
    <source>
        <dbReference type="ARBA" id="ARBA00023136"/>
    </source>
</evidence>
<feature type="transmembrane region" description="Helical" evidence="8">
    <location>
        <begin position="148"/>
        <end position="174"/>
    </location>
</feature>
<sequence length="232" mass="25319">MLEIIQKYGVMFLVGAWPHGPVGGLAATLILAASGLVLAFPLAVLLGFARISDYKALRWFAAAWVVVLRGVPLIMLIFWAYFLVPLVTGMTVSVFTTALVAIVLYESAFLAEIVRAGLQGLPRGQTEAARSVGLSYWQSMRYVILPQALVNMIPSLVNQFVSTVKATSIVYIIGMEELTFVANQVNSVELTSALQTYMVLAGIYFLVCLTLSYAARMVEVHINRRRAGLVQG</sequence>
<keyword evidence="6 8" id="KW-1133">Transmembrane helix</keyword>
<evidence type="ECO:0000259" key="9">
    <source>
        <dbReference type="PROSITE" id="PS50928"/>
    </source>
</evidence>
<keyword evidence="4" id="KW-1003">Cell membrane</keyword>
<keyword evidence="7 8" id="KW-0472">Membrane</keyword>
<evidence type="ECO:0000313" key="11">
    <source>
        <dbReference type="Proteomes" id="UP000216020"/>
    </source>
</evidence>
<proteinExistence type="inferred from homology"/>
<dbReference type="SUPFAM" id="SSF161098">
    <property type="entry name" value="MetI-like"/>
    <property type="match status" value="1"/>
</dbReference>
<protein>
    <submittedName>
        <fullName evidence="10">Amino acid ABC transporter permease</fullName>
    </submittedName>
</protein>
<dbReference type="InterPro" id="IPR035906">
    <property type="entry name" value="MetI-like_sf"/>
</dbReference>
<dbReference type="PANTHER" id="PTHR30614:SF21">
    <property type="entry name" value="AMINO ACID ABC TRANSPORTER PERMEASE"/>
    <property type="match status" value="1"/>
</dbReference>
<dbReference type="NCBIfam" id="TIGR01726">
    <property type="entry name" value="HEQRo_perm_3TM"/>
    <property type="match status" value="1"/>
</dbReference>
<feature type="transmembrane region" description="Helical" evidence="8">
    <location>
        <begin position="194"/>
        <end position="215"/>
    </location>
</feature>
<comment type="subcellular location">
    <subcellularLocation>
        <location evidence="1">Cell inner membrane</location>
        <topology evidence="1">Multi-pass membrane protein</topology>
    </subcellularLocation>
    <subcellularLocation>
        <location evidence="8">Cell membrane</location>
        <topology evidence="8">Multi-pass membrane protein</topology>
    </subcellularLocation>
</comment>
<evidence type="ECO:0000256" key="4">
    <source>
        <dbReference type="ARBA" id="ARBA00022475"/>
    </source>
</evidence>
<dbReference type="Gene3D" id="1.10.3720.10">
    <property type="entry name" value="MetI-like"/>
    <property type="match status" value="1"/>
</dbReference>
<accession>A0A261SKX0</accession>
<name>A0A261SKX0_9BORD</name>
<dbReference type="Proteomes" id="UP000216020">
    <property type="component" value="Unassembled WGS sequence"/>
</dbReference>
<dbReference type="OrthoDB" id="9809799at2"/>
<feature type="transmembrane region" description="Helical" evidence="8">
    <location>
        <begin position="87"/>
        <end position="105"/>
    </location>
</feature>
<dbReference type="AlphaFoldDB" id="A0A261SKX0"/>
<feature type="transmembrane region" description="Helical" evidence="8">
    <location>
        <begin position="60"/>
        <end position="81"/>
    </location>
</feature>
<dbReference type="InterPro" id="IPR000515">
    <property type="entry name" value="MetI-like"/>
</dbReference>
<dbReference type="GO" id="GO:0006865">
    <property type="term" value="P:amino acid transport"/>
    <property type="evidence" value="ECO:0007669"/>
    <property type="project" value="TreeGrafter"/>
</dbReference>
<gene>
    <name evidence="10" type="ORF">CAL29_06960</name>
</gene>
<evidence type="ECO:0000256" key="2">
    <source>
        <dbReference type="ARBA" id="ARBA00010072"/>
    </source>
</evidence>
<evidence type="ECO:0000256" key="3">
    <source>
        <dbReference type="ARBA" id="ARBA00022448"/>
    </source>
</evidence>
<keyword evidence="3 8" id="KW-0813">Transport</keyword>
<dbReference type="GO" id="GO:0043190">
    <property type="term" value="C:ATP-binding cassette (ABC) transporter complex"/>
    <property type="evidence" value="ECO:0007669"/>
    <property type="project" value="InterPro"/>
</dbReference>